<dbReference type="AlphaFoldDB" id="A0A2G5FAW1"/>
<protein>
    <submittedName>
        <fullName evidence="1">Uncharacterized protein</fullName>
    </submittedName>
</protein>
<reference evidence="1 2" key="1">
    <citation type="submission" date="2017-09" db="EMBL/GenBank/DDBJ databases">
        <title>WGS assembly of Aquilegia coerulea Goldsmith.</title>
        <authorList>
            <person name="Hodges S."/>
            <person name="Kramer E."/>
            <person name="Nordborg M."/>
            <person name="Tomkins J."/>
            <person name="Borevitz J."/>
            <person name="Derieg N."/>
            <person name="Yan J."/>
            <person name="Mihaltcheva S."/>
            <person name="Hayes R.D."/>
            <person name="Rokhsar D."/>
        </authorList>
    </citation>
    <scope>NUCLEOTIDE SEQUENCE [LARGE SCALE GENOMIC DNA]</scope>
    <source>
        <strain evidence="2">cv. Goldsmith</strain>
    </source>
</reference>
<name>A0A2G5FAW1_AQUCA</name>
<dbReference type="InParanoid" id="A0A2G5FAW1"/>
<sequence length="86" mass="10083">MSQTKHIKLPTSISVLIDPYLLITVFSHFHRHLMKPSYHQNDDFTVHVFVPNLWDGSLEGEINKGRFHHTSYMHCLGQTYEMELGE</sequence>
<gene>
    <name evidence="1" type="ORF">AQUCO_00100513v1</name>
</gene>
<proteinExistence type="predicted"/>
<evidence type="ECO:0000313" key="2">
    <source>
        <dbReference type="Proteomes" id="UP000230069"/>
    </source>
</evidence>
<dbReference type="EMBL" id="KZ305018">
    <property type="protein sequence ID" value="PIA65077.1"/>
    <property type="molecule type" value="Genomic_DNA"/>
</dbReference>
<accession>A0A2G5FAW1</accession>
<keyword evidence="2" id="KW-1185">Reference proteome</keyword>
<evidence type="ECO:0000313" key="1">
    <source>
        <dbReference type="EMBL" id="PIA65077.1"/>
    </source>
</evidence>
<dbReference type="Proteomes" id="UP000230069">
    <property type="component" value="Unassembled WGS sequence"/>
</dbReference>
<organism evidence="1 2">
    <name type="scientific">Aquilegia coerulea</name>
    <name type="common">Rocky mountain columbine</name>
    <dbReference type="NCBI Taxonomy" id="218851"/>
    <lineage>
        <taxon>Eukaryota</taxon>
        <taxon>Viridiplantae</taxon>
        <taxon>Streptophyta</taxon>
        <taxon>Embryophyta</taxon>
        <taxon>Tracheophyta</taxon>
        <taxon>Spermatophyta</taxon>
        <taxon>Magnoliopsida</taxon>
        <taxon>Ranunculales</taxon>
        <taxon>Ranunculaceae</taxon>
        <taxon>Thalictroideae</taxon>
        <taxon>Aquilegia</taxon>
    </lineage>
</organism>